<dbReference type="InterPro" id="IPR051289">
    <property type="entry name" value="LAGLIDADG_Endonuclease"/>
</dbReference>
<dbReference type="GO" id="GO:0004519">
    <property type="term" value="F:endonuclease activity"/>
    <property type="evidence" value="ECO:0007669"/>
    <property type="project" value="UniProtKB-KW"/>
</dbReference>
<organism evidence="2">
    <name type="scientific">Antholoba achates</name>
    <name type="common">Sea anemone</name>
    <name type="synonym">Actinia achates</name>
    <dbReference type="NCBI Taxonomy" id="856778"/>
    <lineage>
        <taxon>Eukaryota</taxon>
        <taxon>Metazoa</taxon>
        <taxon>Cnidaria</taxon>
        <taxon>Anthozoa</taxon>
        <taxon>Hexacorallia</taxon>
        <taxon>Actiniaria</taxon>
        <taxon>Nynantheae</taxon>
        <taxon>Actinostolidae</taxon>
        <taxon>Antholoba</taxon>
    </lineage>
</organism>
<dbReference type="InterPro" id="IPR004860">
    <property type="entry name" value="LAGLIDADG_dom"/>
</dbReference>
<dbReference type="PANTHER" id="PTHR36181">
    <property type="entry name" value="INTRON-ENCODED ENDONUCLEASE AI3-RELATED"/>
    <property type="match status" value="1"/>
</dbReference>
<dbReference type="CTD" id="4512"/>
<dbReference type="GO" id="GO:0005739">
    <property type="term" value="C:mitochondrion"/>
    <property type="evidence" value="ECO:0007669"/>
    <property type="project" value="UniProtKB-ARBA"/>
</dbReference>
<dbReference type="PANTHER" id="PTHR36181:SF3">
    <property type="entry name" value="INTRON-ENCODED DNA ENDONUCLEASE AI5 BETA"/>
    <property type="match status" value="1"/>
</dbReference>
<name>A0A0U2E1J6_ANTAC</name>
<dbReference type="AlphaFoldDB" id="A0A0U2E1J6"/>
<dbReference type="Pfam" id="PF00961">
    <property type="entry name" value="LAGLIDADG_1"/>
    <property type="match status" value="1"/>
</dbReference>
<evidence type="ECO:0000313" key="2">
    <source>
        <dbReference type="EMBL" id="AKQ50919.1"/>
    </source>
</evidence>
<reference evidence="2" key="1">
    <citation type="journal article" date="2015" name="Mitochondrial DNA">
        <title>Multiplexed pyrosequencing of nine sea anemone (Cnidaria: Anthozoa: Hexacorallia: Actiniaria) mitochondrial genomes.</title>
        <authorList>
            <person name="Foox J."/>
            <person name="Brugler M."/>
            <person name="Siddall M.E."/>
            <person name="Rodriguez E."/>
        </authorList>
    </citation>
    <scope>NUCLEOTIDE SEQUENCE</scope>
</reference>
<sequence>MFSTITQVLGSSETARGKSWQWLIGFIEAQGYLSVARKSHNIEYLSFSVFCPLRDTQVLYYIKGLLGYGHVKLSTIGRFYVTNRDALINILPLEHSEGGSRLVGLVDGEGVFLVSLKHNPNIQKKKDVSFSIIISQIEETVLKPFFDKLGGGIRKNEKDGLLIWEIKEKGGLNQAVRLFKKHSLRTKKKVDFLKWCRVLELINYKLRLRYSPNHGESFGQETFQ</sequence>
<geneLocation type="mitochondrion" evidence="2"/>
<keyword evidence="2" id="KW-0540">Nuclease</keyword>
<dbReference type="SUPFAM" id="SSF55608">
    <property type="entry name" value="Homing endonucleases"/>
    <property type="match status" value="2"/>
</dbReference>
<dbReference type="RefSeq" id="YP_009159646.1">
    <property type="nucleotide sequence ID" value="NC_027611.1"/>
</dbReference>
<dbReference type="GeneID" id="25077386"/>
<dbReference type="InterPro" id="IPR027434">
    <property type="entry name" value="Homing_endonucl"/>
</dbReference>
<protein>
    <submittedName>
        <fullName evidence="2">Homing endonuclease</fullName>
    </submittedName>
</protein>
<accession>A0A0U2E1J6</accession>
<proteinExistence type="predicted"/>
<keyword evidence="2" id="KW-0496">Mitochondrion</keyword>
<keyword evidence="2" id="KW-0378">Hydrolase</keyword>
<dbReference type="EMBL" id="KR051002">
    <property type="protein sequence ID" value="AKQ50919.1"/>
    <property type="molecule type" value="Genomic_DNA"/>
</dbReference>
<keyword evidence="2" id="KW-0255">Endonuclease</keyword>
<feature type="domain" description="Homing endonuclease LAGLIDADG" evidence="1">
    <location>
        <begin position="102"/>
        <end position="198"/>
    </location>
</feature>
<dbReference type="Gene3D" id="3.10.28.10">
    <property type="entry name" value="Homing endonucleases"/>
    <property type="match status" value="2"/>
</dbReference>
<evidence type="ECO:0000259" key="1">
    <source>
        <dbReference type="Pfam" id="PF00961"/>
    </source>
</evidence>